<evidence type="ECO:0000256" key="1">
    <source>
        <dbReference type="PIRSR" id="PIRSR015753-1"/>
    </source>
</evidence>
<evidence type="ECO:0000256" key="3">
    <source>
        <dbReference type="PIRSR" id="PIRSR015753-3"/>
    </source>
</evidence>
<protein>
    <submittedName>
        <fullName evidence="5">Putative glutathione S-transferase</fullName>
    </submittedName>
</protein>
<dbReference type="SFLD" id="SFLDS00019">
    <property type="entry name" value="Glutathione_Transferase_(cytos"/>
    <property type="match status" value="1"/>
</dbReference>
<dbReference type="RefSeq" id="WP_093328153.1">
    <property type="nucleotide sequence ID" value="NZ_AP027363.1"/>
</dbReference>
<dbReference type="GO" id="GO:0005737">
    <property type="term" value="C:cytoplasm"/>
    <property type="evidence" value="ECO:0007669"/>
    <property type="project" value="TreeGrafter"/>
</dbReference>
<dbReference type="PROSITE" id="PS50405">
    <property type="entry name" value="GST_CTER"/>
    <property type="match status" value="1"/>
</dbReference>
<organism evidence="5 6">
    <name type="scientific">Thalassotalea agarivorans</name>
    <name type="common">Thalassomonas agarivorans</name>
    <dbReference type="NCBI Taxonomy" id="349064"/>
    <lineage>
        <taxon>Bacteria</taxon>
        <taxon>Pseudomonadati</taxon>
        <taxon>Pseudomonadota</taxon>
        <taxon>Gammaproteobacteria</taxon>
        <taxon>Alteromonadales</taxon>
        <taxon>Colwelliaceae</taxon>
        <taxon>Thalassotalea</taxon>
    </lineage>
</organism>
<dbReference type="InterPro" id="IPR040079">
    <property type="entry name" value="Glutathione_S-Trfase"/>
</dbReference>
<dbReference type="CDD" id="cd03190">
    <property type="entry name" value="GST_C_Omega_like"/>
    <property type="match status" value="1"/>
</dbReference>
<evidence type="ECO:0000256" key="2">
    <source>
        <dbReference type="PIRSR" id="PIRSR015753-2"/>
    </source>
</evidence>
<evidence type="ECO:0000259" key="4">
    <source>
        <dbReference type="PROSITE" id="PS50405"/>
    </source>
</evidence>
<dbReference type="EMBL" id="FOHK01000004">
    <property type="protein sequence ID" value="SET07287.1"/>
    <property type="molecule type" value="Genomic_DNA"/>
</dbReference>
<feature type="binding site" evidence="2">
    <location>
        <begin position="147"/>
        <end position="148"/>
    </location>
    <ligand>
        <name>glutathione</name>
        <dbReference type="ChEBI" id="CHEBI:57925"/>
    </ligand>
</feature>
<feature type="site" description="Lowers pKa of active site Cys" evidence="3">
    <location>
        <position position="252"/>
    </location>
</feature>
<dbReference type="PIRSF" id="PIRSF015753">
    <property type="entry name" value="GST"/>
    <property type="match status" value="1"/>
</dbReference>
<dbReference type="OrthoDB" id="9769158at2"/>
<keyword evidence="5" id="KW-0808">Transferase</keyword>
<feature type="binding site" evidence="2">
    <location>
        <begin position="129"/>
        <end position="132"/>
    </location>
    <ligand>
        <name>glutathione</name>
        <dbReference type="ChEBI" id="CHEBI:57925"/>
    </ligand>
</feature>
<dbReference type="PANTHER" id="PTHR32419:SF6">
    <property type="entry name" value="GLUTATHIONE S-TRANSFERASE OMEGA-LIKE 1-RELATED"/>
    <property type="match status" value="1"/>
</dbReference>
<dbReference type="GO" id="GO:0004364">
    <property type="term" value="F:glutathione transferase activity"/>
    <property type="evidence" value="ECO:0007669"/>
    <property type="project" value="InterPro"/>
</dbReference>
<dbReference type="AlphaFoldDB" id="A0A1I0BKV2"/>
<dbReference type="PANTHER" id="PTHR32419">
    <property type="entry name" value="GLUTATHIONYL-HYDROQUINONE REDUCTASE"/>
    <property type="match status" value="1"/>
</dbReference>
<accession>A0A1I0BKV2</accession>
<dbReference type="InterPro" id="IPR036282">
    <property type="entry name" value="Glutathione-S-Trfase_C_sf"/>
</dbReference>
<dbReference type="SFLD" id="SFLDG01148">
    <property type="entry name" value="Xi_(cytGST)"/>
    <property type="match status" value="1"/>
</dbReference>
<gene>
    <name evidence="5" type="ORF">SAMN05660429_00976</name>
</gene>
<dbReference type="FunFam" id="3.40.30.10:FF:000058">
    <property type="entry name" value="Glutathione S-transferase, omega"/>
    <property type="match status" value="1"/>
</dbReference>
<evidence type="ECO:0000313" key="5">
    <source>
        <dbReference type="EMBL" id="SET07287.1"/>
    </source>
</evidence>
<feature type="domain" description="GST C-terminal" evidence="4">
    <location>
        <begin position="171"/>
        <end position="298"/>
    </location>
</feature>
<evidence type="ECO:0000313" key="6">
    <source>
        <dbReference type="Proteomes" id="UP000199308"/>
    </source>
</evidence>
<dbReference type="Proteomes" id="UP000199308">
    <property type="component" value="Unassembled WGS sequence"/>
</dbReference>
<dbReference type="SUPFAM" id="SSF47616">
    <property type="entry name" value="GST C-terminal domain-like"/>
    <property type="match status" value="1"/>
</dbReference>
<feature type="active site" description="Proton donor/acceptor" evidence="1">
    <location>
        <position position="194"/>
    </location>
</feature>
<dbReference type="InterPro" id="IPR010987">
    <property type="entry name" value="Glutathione-S-Trfase_C-like"/>
</dbReference>
<dbReference type="Pfam" id="PF13410">
    <property type="entry name" value="GST_C_2"/>
    <property type="match status" value="1"/>
</dbReference>
<dbReference type="Gene3D" id="1.20.1050.10">
    <property type="match status" value="1"/>
</dbReference>
<dbReference type="InterPro" id="IPR036249">
    <property type="entry name" value="Thioredoxin-like_sf"/>
</dbReference>
<dbReference type="InterPro" id="IPR016639">
    <property type="entry name" value="GST_Omega/GSH"/>
</dbReference>
<dbReference type="Pfam" id="PF13409">
    <property type="entry name" value="GST_N_2"/>
    <property type="match status" value="1"/>
</dbReference>
<feature type="binding site" evidence="2">
    <location>
        <position position="96"/>
    </location>
    <ligand>
        <name>glutathione</name>
        <dbReference type="ChEBI" id="CHEBI:57925"/>
    </ligand>
</feature>
<dbReference type="STRING" id="349064.SAMN05660429_00976"/>
<reference evidence="5 6" key="1">
    <citation type="submission" date="2016-10" db="EMBL/GenBank/DDBJ databases">
        <authorList>
            <person name="de Groot N.N."/>
        </authorList>
    </citation>
    <scope>NUCLEOTIDE SEQUENCE [LARGE SCALE GENOMIC DNA]</scope>
    <source>
        <strain evidence="5 6">DSM 19706</strain>
    </source>
</reference>
<sequence length="325" mass="37599">MGLLVNGTWQDKWYDTKSQKGAFKREDAQLRNWITEDGSAGDTGVAGFKAEKGRYHLYVSLACPWAHRTLIFRQLKQLQDYISVSVVAPDMLGQGWEFDPENGGTADDLFESEYMHQIYTRNDANYTGRVTVPVLWDKTQNKIVSNESSEIIRMFNQAFNELTGNTLDFYPPQHREAIDKINEFVYHNINNGVYKCGFATTQEAYEHAFDALFKALDEIESILASNRYLIGDTITEADWRLFTTLVRFDSVYVGHFKCNLKRIEDYPNISNYLRELFQWENVAPTVDFYHIKRHYYASHTMINPTGVVPKGPFVDYMAAHNRDSI</sequence>
<dbReference type="InterPro" id="IPR004045">
    <property type="entry name" value="Glutathione_S-Trfase_N"/>
</dbReference>
<feature type="active site" description="Nucleophile" evidence="1">
    <location>
        <position position="63"/>
    </location>
</feature>
<dbReference type="InterPro" id="IPR047047">
    <property type="entry name" value="GST_Omega-like_C"/>
</dbReference>
<dbReference type="SUPFAM" id="SSF52833">
    <property type="entry name" value="Thioredoxin-like"/>
    <property type="match status" value="1"/>
</dbReference>
<proteinExistence type="predicted"/>
<name>A0A1I0BKV2_THASX</name>
<dbReference type="Gene3D" id="3.40.30.10">
    <property type="entry name" value="Glutaredoxin"/>
    <property type="match status" value="1"/>
</dbReference>
<keyword evidence="6" id="KW-1185">Reference proteome</keyword>
<feature type="site" description="Lowers pKa of active site Cys" evidence="3">
    <location>
        <position position="295"/>
    </location>
</feature>
<dbReference type="SFLD" id="SFLDG01206">
    <property type="entry name" value="Xi.1"/>
    <property type="match status" value="1"/>
</dbReference>